<gene>
    <name evidence="1" type="ORF">OE229_17120</name>
</gene>
<dbReference type="Proteomes" id="UP001062223">
    <property type="component" value="Chromosome"/>
</dbReference>
<organism evidence="1 2">
    <name type="scientific">Curtobacterium poinsettiae</name>
    <dbReference type="NCBI Taxonomy" id="159612"/>
    <lineage>
        <taxon>Bacteria</taxon>
        <taxon>Bacillati</taxon>
        <taxon>Actinomycetota</taxon>
        <taxon>Actinomycetes</taxon>
        <taxon>Micrococcales</taxon>
        <taxon>Microbacteriaceae</taxon>
        <taxon>Curtobacterium</taxon>
    </lineage>
</organism>
<dbReference type="EMBL" id="CP106879">
    <property type="protein sequence ID" value="UYC80806.1"/>
    <property type="molecule type" value="Genomic_DNA"/>
</dbReference>
<reference evidence="1" key="1">
    <citation type="submission" date="2022-09" db="EMBL/GenBank/DDBJ databases">
        <title>Taxonomy of Curtobacterium flaccumfaciens.</title>
        <authorList>
            <person name="Osdaghi E."/>
            <person name="Taghavi S.M."/>
            <person name="Hamidizade M."/>
            <person name="Abachi H."/>
            <person name="Fazliarab A."/>
            <person name="Baeyen S."/>
            <person name="Portier P."/>
            <person name="Van Vaerenbergh J."/>
            <person name="Jacques M.-A."/>
        </authorList>
    </citation>
    <scope>NUCLEOTIDE SEQUENCE</scope>
    <source>
        <strain evidence="1">AGQB46</strain>
    </source>
</reference>
<evidence type="ECO:0000313" key="2">
    <source>
        <dbReference type="Proteomes" id="UP001062223"/>
    </source>
</evidence>
<dbReference type="KEGG" id="cpoi:OE229_17120"/>
<dbReference type="RefSeq" id="WP_110892204.1">
    <property type="nucleotide sequence ID" value="NZ_CP106879.1"/>
</dbReference>
<dbReference type="AlphaFoldDB" id="A0A9Q9P707"/>
<proteinExistence type="predicted"/>
<sequence length="110" mass="11951">MTIVVPAGCFLNMSVRGSGLRVTGSTTAVECYGLAAVVPGMFCNWSGVYRFKDVNGRQYAQETTSVRSGCGQAVFNIPSVKKHTLRPGSMCVDFRNNGEVRGRTCMAIYR</sequence>
<accession>A0A9Q9P707</accession>
<name>A0A9Q9P707_9MICO</name>
<protein>
    <submittedName>
        <fullName evidence="1">Uncharacterized protein</fullName>
    </submittedName>
</protein>
<evidence type="ECO:0000313" key="1">
    <source>
        <dbReference type="EMBL" id="UYC80806.1"/>
    </source>
</evidence>